<proteinExistence type="predicted"/>
<name>A0A1H3IG10_9BACI</name>
<dbReference type="EMBL" id="FNPI01000001">
    <property type="protein sequence ID" value="SDY26179.1"/>
    <property type="molecule type" value="Genomic_DNA"/>
</dbReference>
<dbReference type="AlphaFoldDB" id="A0A1H3IG10"/>
<keyword evidence="2" id="KW-1185">Reference proteome</keyword>
<sequence length="331" mass="37406">MENKCRRSFFVQVGLAVILALSINLFLSSVVFGEAEILEKKYKEHNFSVPVPSDWDAVASDASMIFYPNSEVDLQNKLSIAVINYNEVITMGAVIPQKEMYENTKEKTKWLNELKNYWIALGQPLQRIAEIGDELVFTQEADDSLTVISYVIKNGQPLAVSLMGTGRFSDFNTLKKEGYYDIFQQMVADVAPVSAENSPMIISFLESDEGPITLSSTTRIDNWKDSSFTMYRSIDYKTSGSNITVTRFFNFLKYEHYKSRSASLMRARLQNSTDCSASAIASRAINKTTNNYGEASDSWNPNVRVSSSTRAVTIFGFPEAQYCLNHWRPFN</sequence>
<organism evidence="1 2">
    <name type="scientific">Evansella caseinilytica</name>
    <dbReference type="NCBI Taxonomy" id="1503961"/>
    <lineage>
        <taxon>Bacteria</taxon>
        <taxon>Bacillati</taxon>
        <taxon>Bacillota</taxon>
        <taxon>Bacilli</taxon>
        <taxon>Bacillales</taxon>
        <taxon>Bacillaceae</taxon>
        <taxon>Evansella</taxon>
    </lineage>
</organism>
<gene>
    <name evidence="1" type="ORF">SAMN05421736_101804</name>
</gene>
<evidence type="ECO:0000313" key="1">
    <source>
        <dbReference type="EMBL" id="SDY26179.1"/>
    </source>
</evidence>
<protein>
    <submittedName>
        <fullName evidence="1">Uncharacterized protein</fullName>
    </submittedName>
</protein>
<accession>A0A1H3IG10</accession>
<evidence type="ECO:0000313" key="2">
    <source>
        <dbReference type="Proteomes" id="UP000198935"/>
    </source>
</evidence>
<reference evidence="2" key="1">
    <citation type="submission" date="2016-10" db="EMBL/GenBank/DDBJ databases">
        <authorList>
            <person name="Varghese N."/>
            <person name="Submissions S."/>
        </authorList>
    </citation>
    <scope>NUCLEOTIDE SEQUENCE [LARGE SCALE GENOMIC DNA]</scope>
    <source>
        <strain evidence="2">SP</strain>
    </source>
</reference>
<dbReference type="Proteomes" id="UP000198935">
    <property type="component" value="Unassembled WGS sequence"/>
</dbReference>